<feature type="transmembrane region" description="Helical" evidence="1">
    <location>
        <begin position="157"/>
        <end position="177"/>
    </location>
</feature>
<evidence type="ECO:0000313" key="3">
    <source>
        <dbReference type="Proteomes" id="UP001329151"/>
    </source>
</evidence>
<reference evidence="2 3" key="1">
    <citation type="submission" date="2023-10" db="EMBL/GenBank/DDBJ databases">
        <title>Complete Genome Sequence of Limnobacter thiooxidans CS-K2T, Isolated from freshwater lake sediments in Bavaria, Germany.</title>
        <authorList>
            <person name="Naruki M."/>
            <person name="Watanabe A."/>
            <person name="Warashina T."/>
            <person name="Morita T."/>
            <person name="Arakawa K."/>
        </authorList>
    </citation>
    <scope>NUCLEOTIDE SEQUENCE [LARGE SCALE GENOMIC DNA]</scope>
    <source>
        <strain evidence="2 3">CS-K2</strain>
    </source>
</reference>
<dbReference type="RefSeq" id="WP_130558192.1">
    <property type="nucleotide sequence ID" value="NZ_AP028947.1"/>
</dbReference>
<keyword evidence="1" id="KW-0812">Transmembrane</keyword>
<dbReference type="InterPro" id="IPR009495">
    <property type="entry name" value="NrsF"/>
</dbReference>
<protein>
    <submittedName>
        <fullName evidence="2">DUF1109 domain-containing protein</fullName>
    </submittedName>
</protein>
<dbReference type="Pfam" id="PF06532">
    <property type="entry name" value="NrsF"/>
    <property type="match status" value="1"/>
</dbReference>
<sequence>MKTVDLINLLSSEAGPAPKVSMARRLVPAALLGGLIAAILVLAVLGLIPQTMFAEPGPWIKITYASALAFAAAWLVARLGKPGASGQQAFLAVLGVVGVMAMAGIISYLGTPEPERAAALMGHSWLVCPWAILSLSVPVMAGAFWAMRGLAPTNLTLAGAACGVFSGAVAALAYALACTEPAAPFIAIWYTLGIALAGALGALLGPKFLRW</sequence>
<keyword evidence="3" id="KW-1185">Reference proteome</keyword>
<keyword evidence="1" id="KW-0472">Membrane</keyword>
<feature type="transmembrane region" description="Helical" evidence="1">
    <location>
        <begin position="89"/>
        <end position="110"/>
    </location>
</feature>
<feature type="transmembrane region" description="Helical" evidence="1">
    <location>
        <begin position="183"/>
        <end position="205"/>
    </location>
</feature>
<organism evidence="2 3">
    <name type="scientific">Limnobacter thiooxidans</name>
    <dbReference type="NCBI Taxonomy" id="131080"/>
    <lineage>
        <taxon>Bacteria</taxon>
        <taxon>Pseudomonadati</taxon>
        <taxon>Pseudomonadota</taxon>
        <taxon>Betaproteobacteria</taxon>
        <taxon>Burkholderiales</taxon>
        <taxon>Burkholderiaceae</taxon>
        <taxon>Limnobacter</taxon>
    </lineage>
</organism>
<proteinExistence type="predicted"/>
<gene>
    <name evidence="2" type="ORF">RGQ30_08170</name>
</gene>
<feature type="transmembrane region" description="Helical" evidence="1">
    <location>
        <begin position="59"/>
        <end position="77"/>
    </location>
</feature>
<dbReference type="AlphaFoldDB" id="A0AA86MCV9"/>
<feature type="transmembrane region" description="Helical" evidence="1">
    <location>
        <begin position="26"/>
        <end position="47"/>
    </location>
</feature>
<name>A0AA86MCV9_9BURK</name>
<keyword evidence="1" id="KW-1133">Transmembrane helix</keyword>
<evidence type="ECO:0000256" key="1">
    <source>
        <dbReference type="SAM" id="Phobius"/>
    </source>
</evidence>
<feature type="transmembrane region" description="Helical" evidence="1">
    <location>
        <begin position="122"/>
        <end position="145"/>
    </location>
</feature>
<accession>A0AA86MCV9</accession>
<evidence type="ECO:0000313" key="2">
    <source>
        <dbReference type="EMBL" id="BET25316.1"/>
    </source>
</evidence>
<dbReference type="Proteomes" id="UP001329151">
    <property type="component" value="Chromosome"/>
</dbReference>
<dbReference type="EMBL" id="AP028947">
    <property type="protein sequence ID" value="BET25316.1"/>
    <property type="molecule type" value="Genomic_DNA"/>
</dbReference>
<dbReference type="KEGG" id="lto:RGQ30_08170"/>